<feature type="region of interest" description="Disordered" evidence="1">
    <location>
        <begin position="1175"/>
        <end position="1216"/>
    </location>
</feature>
<dbReference type="InterPro" id="IPR056808">
    <property type="entry name" value="HTH_AAA"/>
</dbReference>
<evidence type="ECO:0000256" key="1">
    <source>
        <dbReference type="SAM" id="MobiDB-lite"/>
    </source>
</evidence>
<dbReference type="Gene3D" id="3.40.50.300">
    <property type="entry name" value="P-loop containing nucleotide triphosphate hydrolases"/>
    <property type="match status" value="1"/>
</dbReference>
<feature type="region of interest" description="Disordered" evidence="1">
    <location>
        <begin position="1271"/>
        <end position="1342"/>
    </location>
</feature>
<feature type="compositionally biased region" description="Basic and acidic residues" evidence="1">
    <location>
        <begin position="1328"/>
        <end position="1338"/>
    </location>
</feature>
<feature type="region of interest" description="Disordered" evidence="1">
    <location>
        <begin position="41"/>
        <end position="64"/>
    </location>
</feature>
<comment type="caution">
    <text evidence="4">The sequence shown here is derived from an EMBL/GenBank/DDBJ whole genome shotgun (WGS) entry which is preliminary data.</text>
</comment>
<dbReference type="PANTHER" id="PTHR36168:SF1">
    <property type="entry name" value="ORC1-LIKE AAA ATPASE DOMAIN-CONTAINING PROTEIN"/>
    <property type="match status" value="1"/>
</dbReference>
<dbReference type="EMBL" id="QZAF01000229">
    <property type="protein sequence ID" value="THV69850.1"/>
    <property type="molecule type" value="Genomic_DNA"/>
</dbReference>
<dbReference type="SUPFAM" id="SSF52540">
    <property type="entry name" value="P-loop containing nucleoside triphosphate hydrolases"/>
    <property type="match status" value="1"/>
</dbReference>
<evidence type="ECO:0000259" key="3">
    <source>
        <dbReference type="Pfam" id="PF24913"/>
    </source>
</evidence>
<proteinExistence type="predicted"/>
<dbReference type="Pfam" id="PF24913">
    <property type="entry name" value="WHD_AAA_fung"/>
    <property type="match status" value="1"/>
</dbReference>
<dbReference type="InterPro" id="IPR041664">
    <property type="entry name" value="AAA_16"/>
</dbReference>
<accession>A0A4S8SGS7</accession>
<feature type="region of interest" description="Disordered" evidence="1">
    <location>
        <begin position="1247"/>
        <end position="1266"/>
    </location>
</feature>
<sequence>MSSLRPLVLKRLTATPLHSRVRPRSLPQTHLISRARAFTSIPGIPTPEEDEDGGKGPRKPEDEESRWKPIFWKSLESTFTTLASVTVLGLIGYSYTRYYKALILRKMEHAFAPGDPVLELAAMSKSEDGHREHWILREEQTKLDAIIRGDLRGQYYLLVGEKGTGKSSMLIDAMAKIDGEGVAMFDAHSDLEIFRVRLGKALDFEYHEDNIGSLFSIRGPRDASALLDIERAFNKLEKVALRRRATVGRPLIMIINNMHLLRDDEDGRDLLELLQQRAEQWAASNLATIIFNSDDYWVYERLKQLATRMVVMPVPDLPREKAMMALRNYRARYHSDKPLDSEILEQVYQKVGGRLAFLNRVAKSPDMLSTCEDICRAEKTWLLSQTWILGEEMDDDVMDQQKYASAAMVLAKALVDKEKEDNLEYDAEKGHMLPEIPLHKARQIMTRADFIQSYDAINIFTIDSKAMVRADSVPMMNAFREICAIDGFDEYLEATLDRISAIESLGRTRELTIKDLWDGGKYRVTTRNAKGAIEKLINFEVEEKEEDKDDKGSGINATILDPTWLPSDQSRRCQLKKYSVRNRDSQAPIGQIESPRACLVSLPTPFKARALRRGTPIKQGVHLETSNSPCAPKTLPLTRKVRQRKDPFTRAPIAKQSIELQGRQNYERTFELHQGVTDGFSLLLQRTVPLDVEQLPSRGASSLLSMCLRKVPDYIQAEEDWRRSIDEDDDTDVSAEVYEELEELGSVQGHGWPGLREVVVAHGLKLIHEIIKDKLVATETRAELAKIPSRHGLHRESQDLLLAYAHSLPLKRPLGVDSRLFDGCLSSLTAMQPASARNEVFVRTLDALFSSGRLKLSWLATRDMVTLSSGMVRALASQSEHHEHALNFLQGRISQISTAELVGHGVTRQGPEGKLDVGIKLEKSLTNTTVSIITVLTAMVLIERNSRGFDEGPGRPTATESLLVCLSINVLANLAVLEQRDGDIHSKNDTKIPQNTVCFALLASSLILSLHQDATKSDHMSLRRQDIVQAMILVHGRTTPDRAETVVERAASFLVDLSRCCGQSLHSDSQTYLEGLVSSIFQESRHGSDPEKTFLKQWAMESSLHFAEISATQRSRAFLENIEAAMAQHNPLGIKKTGVGSQQIRDIVAEPGLRWEEGLCEWIVASPVHAKKPRNVTALSNKTRSKSPSDEESELDDSGYLSDNKATPAPRQKFINMSHMLASPDVLGMEPRMLSGATTSLQDTARNMQTPQGPAVPKQRTEKSNAVEAVSKIPDNVNHPTPPHESLIDLTGNPAKRRKSQKAKQASLGAPSLVHKSSQDPAPPSTREQIEKAHRDLSGNDIDELAMSCSKPRQTAAFARKIVPCKSSARVSLPIRRTSSQIDISDDELGF</sequence>
<evidence type="ECO:0000259" key="2">
    <source>
        <dbReference type="Pfam" id="PF13191"/>
    </source>
</evidence>
<dbReference type="PANTHER" id="PTHR36168">
    <property type="entry name" value="CHROMOSOME 1, WHOLE GENOME SHOTGUN SEQUENCE"/>
    <property type="match status" value="1"/>
</dbReference>
<evidence type="ECO:0000313" key="5">
    <source>
        <dbReference type="Proteomes" id="UP000304951"/>
    </source>
</evidence>
<name>A0A4S8SGS7_AURPU</name>
<organism evidence="4 5">
    <name type="scientific">Aureobasidium pullulans</name>
    <name type="common">Black yeast</name>
    <name type="synonym">Pullularia pullulans</name>
    <dbReference type="NCBI Taxonomy" id="5580"/>
    <lineage>
        <taxon>Eukaryota</taxon>
        <taxon>Fungi</taxon>
        <taxon>Dikarya</taxon>
        <taxon>Ascomycota</taxon>
        <taxon>Pezizomycotina</taxon>
        <taxon>Dothideomycetes</taxon>
        <taxon>Dothideomycetidae</taxon>
        <taxon>Dothideales</taxon>
        <taxon>Saccotheciaceae</taxon>
        <taxon>Aureobasidium</taxon>
    </lineage>
</organism>
<reference evidence="4 5" key="1">
    <citation type="submission" date="2018-10" db="EMBL/GenBank/DDBJ databases">
        <title>Fifty Aureobasidium pullulans genomes reveal a recombining polyextremotolerant generalist.</title>
        <authorList>
            <person name="Gostincar C."/>
            <person name="Turk M."/>
            <person name="Zajc J."/>
            <person name="Gunde-Cimerman N."/>
        </authorList>
    </citation>
    <scope>NUCLEOTIDE SEQUENCE [LARGE SCALE GENOMIC DNA]</scope>
    <source>
        <strain evidence="4 5">EXF-11900</strain>
    </source>
</reference>
<dbReference type="InterPro" id="IPR027417">
    <property type="entry name" value="P-loop_NTPase"/>
</dbReference>
<dbReference type="Pfam" id="PF13191">
    <property type="entry name" value="AAA_16"/>
    <property type="match status" value="1"/>
</dbReference>
<feature type="domain" description="AAA protein C-terminal winged helix" evidence="3">
    <location>
        <begin position="385"/>
        <end position="503"/>
    </location>
</feature>
<dbReference type="Proteomes" id="UP000304951">
    <property type="component" value="Unassembled WGS sequence"/>
</dbReference>
<evidence type="ECO:0000313" key="4">
    <source>
        <dbReference type="EMBL" id="THV69850.1"/>
    </source>
</evidence>
<feature type="domain" description="Orc1-like AAA ATPase" evidence="2">
    <location>
        <begin position="134"/>
        <end position="287"/>
    </location>
</feature>
<feature type="compositionally biased region" description="Basic and acidic residues" evidence="1">
    <location>
        <begin position="53"/>
        <end position="64"/>
    </location>
</feature>
<protein>
    <submittedName>
        <fullName evidence="4">Uncharacterized protein</fullName>
    </submittedName>
</protein>
<gene>
    <name evidence="4" type="ORF">D6D28_05590</name>
</gene>